<proteinExistence type="predicted"/>
<organism evidence="1">
    <name type="scientific">Arundo donax</name>
    <name type="common">Giant reed</name>
    <name type="synonym">Donax arundinaceus</name>
    <dbReference type="NCBI Taxonomy" id="35708"/>
    <lineage>
        <taxon>Eukaryota</taxon>
        <taxon>Viridiplantae</taxon>
        <taxon>Streptophyta</taxon>
        <taxon>Embryophyta</taxon>
        <taxon>Tracheophyta</taxon>
        <taxon>Spermatophyta</taxon>
        <taxon>Magnoliopsida</taxon>
        <taxon>Liliopsida</taxon>
        <taxon>Poales</taxon>
        <taxon>Poaceae</taxon>
        <taxon>PACMAD clade</taxon>
        <taxon>Arundinoideae</taxon>
        <taxon>Arundineae</taxon>
        <taxon>Arundo</taxon>
    </lineage>
</organism>
<sequence length="42" mass="5192">MEKNQIRHLFGMPNLEERRHLLMKSNSWYSERESRKKASCRN</sequence>
<protein>
    <submittedName>
        <fullName evidence="1">Uncharacterized protein</fullName>
    </submittedName>
</protein>
<reference evidence="1" key="1">
    <citation type="submission" date="2014-09" db="EMBL/GenBank/DDBJ databases">
        <authorList>
            <person name="Magalhaes I.L.F."/>
            <person name="Oliveira U."/>
            <person name="Santos F.R."/>
            <person name="Vidigal T.H.D.A."/>
            <person name="Brescovit A.D."/>
            <person name="Santos A.J."/>
        </authorList>
    </citation>
    <scope>NUCLEOTIDE SEQUENCE</scope>
    <source>
        <tissue evidence="1">Shoot tissue taken approximately 20 cm above the soil surface</tissue>
    </source>
</reference>
<reference evidence="1" key="2">
    <citation type="journal article" date="2015" name="Data Brief">
        <title>Shoot transcriptome of the giant reed, Arundo donax.</title>
        <authorList>
            <person name="Barrero R.A."/>
            <person name="Guerrero F.D."/>
            <person name="Moolhuijzen P."/>
            <person name="Goolsby J.A."/>
            <person name="Tidwell J."/>
            <person name="Bellgard S.E."/>
            <person name="Bellgard M.I."/>
        </authorList>
    </citation>
    <scope>NUCLEOTIDE SEQUENCE</scope>
    <source>
        <tissue evidence="1">Shoot tissue taken approximately 20 cm above the soil surface</tissue>
    </source>
</reference>
<name>A0A0A8YP41_ARUDO</name>
<dbReference type="AlphaFoldDB" id="A0A0A8YP41"/>
<accession>A0A0A8YP41</accession>
<dbReference type="EMBL" id="GBRH01270184">
    <property type="protein sequence ID" value="JAD27711.1"/>
    <property type="molecule type" value="Transcribed_RNA"/>
</dbReference>
<evidence type="ECO:0000313" key="1">
    <source>
        <dbReference type="EMBL" id="JAD27711.1"/>
    </source>
</evidence>